<name>G9YBT2_HAFAL</name>
<dbReference type="Proteomes" id="UP000005959">
    <property type="component" value="Unassembled WGS sequence"/>
</dbReference>
<sequence>MSSNICGTAWAEFEAVVDKMSLLAFSQRNKKLSMSDIAKRMPAMCHGRLIYVGHSEESPQNAG</sequence>
<evidence type="ECO:0000313" key="1">
    <source>
        <dbReference type="EMBL" id="EHM39055.1"/>
    </source>
</evidence>
<organism evidence="1 2">
    <name type="scientific">Hafnia alvei ATCC 51873</name>
    <dbReference type="NCBI Taxonomy" id="1002364"/>
    <lineage>
        <taxon>Bacteria</taxon>
        <taxon>Pseudomonadati</taxon>
        <taxon>Pseudomonadota</taxon>
        <taxon>Gammaproteobacteria</taxon>
        <taxon>Enterobacterales</taxon>
        <taxon>Hafniaceae</taxon>
        <taxon>Hafnia</taxon>
    </lineage>
</organism>
<dbReference type="HOGENOM" id="CLU_2879613_0_0_6"/>
<evidence type="ECO:0000313" key="2">
    <source>
        <dbReference type="Proteomes" id="UP000005959"/>
    </source>
</evidence>
<dbReference type="AlphaFoldDB" id="G9YBT2"/>
<comment type="caution">
    <text evidence="1">The sequence shown here is derived from an EMBL/GenBank/DDBJ whole genome shotgun (WGS) entry which is preliminary data.</text>
</comment>
<protein>
    <submittedName>
        <fullName evidence="1">Uncharacterized protein</fullName>
    </submittedName>
</protein>
<reference evidence="1 2" key="1">
    <citation type="submission" date="2011-08" db="EMBL/GenBank/DDBJ databases">
        <authorList>
            <person name="Weinstock G."/>
            <person name="Sodergren E."/>
            <person name="Clifton S."/>
            <person name="Fulton L."/>
            <person name="Fulton B."/>
            <person name="Courtney L."/>
            <person name="Fronick C."/>
            <person name="Harrison M."/>
            <person name="Strong C."/>
            <person name="Farmer C."/>
            <person name="Delahaunty K."/>
            <person name="Markovic C."/>
            <person name="Hall O."/>
            <person name="Minx P."/>
            <person name="Tomlinson C."/>
            <person name="Mitreva M."/>
            <person name="Hou S."/>
            <person name="Chen J."/>
            <person name="Wollam A."/>
            <person name="Pepin K.H."/>
            <person name="Johnson M."/>
            <person name="Bhonagiri V."/>
            <person name="Zhang X."/>
            <person name="Suruliraj S."/>
            <person name="Warren W."/>
            <person name="Chinwalla A."/>
            <person name="Mardis E.R."/>
            <person name="Wilson R.K."/>
        </authorList>
    </citation>
    <scope>NUCLEOTIDE SEQUENCE [LARGE SCALE GENOMIC DNA]</scope>
    <source>
        <strain evidence="1 2">ATCC 51873</strain>
    </source>
</reference>
<gene>
    <name evidence="1" type="ORF">HMPREF0454_04191</name>
</gene>
<proteinExistence type="predicted"/>
<dbReference type="EMBL" id="AGCI01000099">
    <property type="protein sequence ID" value="EHM39055.1"/>
    <property type="molecule type" value="Genomic_DNA"/>
</dbReference>
<accession>G9YBT2</accession>